<protein>
    <submittedName>
        <fullName evidence="2">Uncharacterized protein LOC109373595</fullName>
    </submittedName>
</protein>
<reference evidence="2" key="1">
    <citation type="submission" date="2025-08" db="UniProtKB">
        <authorList>
            <consortium name="RefSeq"/>
        </authorList>
    </citation>
    <scope>IDENTIFICATION</scope>
    <source>
        <tissue evidence="2">Muscle</tissue>
    </source>
</reference>
<proteinExistence type="predicted"/>
<gene>
    <name evidence="2" type="primary">LOC109373595</name>
</gene>
<name>A0A8B7Q3W9_HIPAR</name>
<dbReference type="Proteomes" id="UP000694851">
    <property type="component" value="Unplaced"/>
</dbReference>
<dbReference type="GeneID" id="109373595"/>
<organism evidence="1 2">
    <name type="scientific">Hipposideros armiger</name>
    <name type="common">Great Himalayan leaf-nosed bat</name>
    <dbReference type="NCBI Taxonomy" id="186990"/>
    <lineage>
        <taxon>Eukaryota</taxon>
        <taxon>Metazoa</taxon>
        <taxon>Chordata</taxon>
        <taxon>Craniata</taxon>
        <taxon>Vertebrata</taxon>
        <taxon>Euteleostomi</taxon>
        <taxon>Mammalia</taxon>
        <taxon>Eutheria</taxon>
        <taxon>Laurasiatheria</taxon>
        <taxon>Chiroptera</taxon>
        <taxon>Yinpterochiroptera</taxon>
        <taxon>Rhinolophoidea</taxon>
        <taxon>Hipposideridae</taxon>
        <taxon>Hipposideros</taxon>
    </lineage>
</organism>
<evidence type="ECO:0000313" key="2">
    <source>
        <dbReference type="RefSeq" id="XP_019483141.1"/>
    </source>
</evidence>
<dbReference type="Gene3D" id="1.10.510.10">
    <property type="entry name" value="Transferase(Phosphotransferase) domain 1"/>
    <property type="match status" value="1"/>
</dbReference>
<keyword evidence="1" id="KW-1185">Reference proteome</keyword>
<accession>A0A8B7Q3W9</accession>
<dbReference type="RefSeq" id="XP_019483141.1">
    <property type="nucleotide sequence ID" value="XM_019627596.1"/>
</dbReference>
<evidence type="ECO:0000313" key="1">
    <source>
        <dbReference type="Proteomes" id="UP000694851"/>
    </source>
</evidence>
<dbReference type="KEGG" id="hai:109373595"/>
<sequence>MHIVLQGRLLKGNNNILNYGLLDRVTRHSGLPAQDREAFQDRIFSAKTGTMLGRPSWPLFRGSSDVDQLGKILDVIGLPGEEDWPRDVALPRQAFHSKSPQPIEKFVTDIDEQGKDLLLIGTDSSAPAFGVKYRLSPCVLFWGPDQRGCGSLEHVLLMVEGRCSQEASRSLWWMPLKASWKSHPVTSVHISLAKASFMTKANFSKEYSSHGEKKGNMC</sequence>
<dbReference type="OrthoDB" id="1732493at2759"/>
<dbReference type="AlphaFoldDB" id="A0A8B7Q3W9"/>